<dbReference type="EMBL" id="CABPRZ010000008">
    <property type="protein sequence ID" value="VVE04793.1"/>
    <property type="molecule type" value="Genomic_DNA"/>
</dbReference>
<dbReference type="SUPFAM" id="SSF51182">
    <property type="entry name" value="RmlC-like cupins"/>
    <property type="match status" value="1"/>
</dbReference>
<dbReference type="InterPro" id="IPR010282">
    <property type="entry name" value="Uncharacterised_HutD/Ves"/>
</dbReference>
<dbReference type="AlphaFoldDB" id="A0A5E4UZ29"/>
<gene>
    <name evidence="1" type="primary">ves_2</name>
    <name evidence="1" type="ORF">PTE30175_02251</name>
</gene>
<dbReference type="InterPro" id="IPR011051">
    <property type="entry name" value="RmlC_Cupin_sf"/>
</dbReference>
<dbReference type="Gene3D" id="2.60.120.10">
    <property type="entry name" value="Jelly Rolls"/>
    <property type="match status" value="1"/>
</dbReference>
<dbReference type="RefSeq" id="WP_150697142.1">
    <property type="nucleotide sequence ID" value="NZ_CABPRZ010000008.1"/>
</dbReference>
<name>A0A5E4UZ29_9BURK</name>
<proteinExistence type="predicted"/>
<dbReference type="PANTHER" id="PTHR37943">
    <property type="entry name" value="PROTEIN VES"/>
    <property type="match status" value="1"/>
</dbReference>
<accession>A0A5E4UZ29</accession>
<sequence>MSQLEVKRLSLVPAQPWKNGGGVTRLLAERDCDWRVSLANVEANGPYSRFDGMTRLSLIVDGKGVVLRGAERVLPLEYLVPTIYDGSIDWTASLIDAPVVALNIMARTDRYVPSAQILHTEATLPPGSAAVILAGHSRCVVYGDDGTAIAIPPGQFLAIASVVKPMRVVRDAGSPIGNHPPVVALIESIENRASRSNFA</sequence>
<evidence type="ECO:0000313" key="1">
    <source>
        <dbReference type="EMBL" id="VVE04793.1"/>
    </source>
</evidence>
<evidence type="ECO:0000313" key="2">
    <source>
        <dbReference type="Proteomes" id="UP000414233"/>
    </source>
</evidence>
<dbReference type="InterPro" id="IPR014710">
    <property type="entry name" value="RmlC-like_jellyroll"/>
</dbReference>
<dbReference type="Pfam" id="PF05962">
    <property type="entry name" value="HutD"/>
    <property type="match status" value="1"/>
</dbReference>
<organism evidence="1 2">
    <name type="scientific">Pandoraea terrae</name>
    <dbReference type="NCBI Taxonomy" id="1537710"/>
    <lineage>
        <taxon>Bacteria</taxon>
        <taxon>Pseudomonadati</taxon>
        <taxon>Pseudomonadota</taxon>
        <taxon>Betaproteobacteria</taxon>
        <taxon>Burkholderiales</taxon>
        <taxon>Burkholderiaceae</taxon>
        <taxon>Pandoraea</taxon>
    </lineage>
</organism>
<dbReference type="PANTHER" id="PTHR37943:SF1">
    <property type="entry name" value="PROTEIN VES"/>
    <property type="match status" value="1"/>
</dbReference>
<dbReference type="Proteomes" id="UP000414233">
    <property type="component" value="Unassembled WGS sequence"/>
</dbReference>
<keyword evidence="2" id="KW-1185">Reference proteome</keyword>
<reference evidence="1 2" key="1">
    <citation type="submission" date="2019-08" db="EMBL/GenBank/DDBJ databases">
        <authorList>
            <person name="Peeters C."/>
        </authorList>
    </citation>
    <scope>NUCLEOTIDE SEQUENCE [LARGE SCALE GENOMIC DNA]</scope>
    <source>
        <strain evidence="1 2">LMG 30175</strain>
    </source>
</reference>
<protein>
    <submittedName>
        <fullName evidence="1">Protein Ves</fullName>
    </submittedName>
</protein>
<dbReference type="OrthoDB" id="9800082at2"/>